<proteinExistence type="predicted"/>
<dbReference type="InterPro" id="IPR002293">
    <property type="entry name" value="AA/rel_permease1"/>
</dbReference>
<name>A0A0E3P4X7_9EURY</name>
<dbReference type="PIRSF" id="PIRSF006060">
    <property type="entry name" value="AA_transporter"/>
    <property type="match status" value="1"/>
</dbReference>
<evidence type="ECO:0000256" key="2">
    <source>
        <dbReference type="ARBA" id="ARBA00022475"/>
    </source>
</evidence>
<feature type="transmembrane region" description="Helical" evidence="6">
    <location>
        <begin position="122"/>
        <end position="140"/>
    </location>
</feature>
<reference evidence="7 8" key="1">
    <citation type="submission" date="2014-07" db="EMBL/GenBank/DDBJ databases">
        <title>Methanogenic archaea and the global carbon cycle.</title>
        <authorList>
            <person name="Henriksen J.R."/>
            <person name="Luke J."/>
            <person name="Reinhart S."/>
            <person name="Benedict M.N."/>
            <person name="Youngblut N.D."/>
            <person name="Metcalf M.E."/>
            <person name="Whitaker R.J."/>
            <person name="Metcalf W.W."/>
        </authorList>
    </citation>
    <scope>NUCLEOTIDE SEQUENCE [LARGE SCALE GENOMIC DNA]</scope>
    <source>
        <strain evidence="7 8">T4/M</strain>
    </source>
</reference>
<dbReference type="Proteomes" id="UP000033111">
    <property type="component" value="Chromosome"/>
</dbReference>
<feature type="transmembrane region" description="Helical" evidence="6">
    <location>
        <begin position="7"/>
        <end position="33"/>
    </location>
</feature>
<dbReference type="OrthoDB" id="43026at2157"/>
<organism evidence="7 8">
    <name type="scientific">Methanosarcina siciliae T4/M</name>
    <dbReference type="NCBI Taxonomy" id="1434120"/>
    <lineage>
        <taxon>Archaea</taxon>
        <taxon>Methanobacteriati</taxon>
        <taxon>Methanobacteriota</taxon>
        <taxon>Stenosarchaea group</taxon>
        <taxon>Methanomicrobia</taxon>
        <taxon>Methanosarcinales</taxon>
        <taxon>Methanosarcinaceae</taxon>
        <taxon>Methanosarcina</taxon>
    </lineage>
</organism>
<dbReference type="PANTHER" id="PTHR42770">
    <property type="entry name" value="AMINO ACID TRANSPORTER-RELATED"/>
    <property type="match status" value="1"/>
</dbReference>
<feature type="transmembrane region" description="Helical" evidence="6">
    <location>
        <begin position="39"/>
        <end position="59"/>
    </location>
</feature>
<dbReference type="KEGG" id="msw:MSSIT_1886"/>
<dbReference type="GeneID" id="24860734"/>
<keyword evidence="2" id="KW-1003">Cell membrane</keyword>
<comment type="subcellular location">
    <subcellularLocation>
        <location evidence="1">Cell membrane</location>
        <topology evidence="1">Multi-pass membrane protein</topology>
    </subcellularLocation>
</comment>
<feature type="transmembrane region" description="Helical" evidence="6">
    <location>
        <begin position="399"/>
        <end position="417"/>
    </location>
</feature>
<keyword evidence="3 6" id="KW-0812">Transmembrane</keyword>
<keyword evidence="5 6" id="KW-0472">Membrane</keyword>
<evidence type="ECO:0000256" key="1">
    <source>
        <dbReference type="ARBA" id="ARBA00004651"/>
    </source>
</evidence>
<dbReference type="InterPro" id="IPR050367">
    <property type="entry name" value="APC_superfamily"/>
</dbReference>
<feature type="transmembrane region" description="Helical" evidence="6">
    <location>
        <begin position="188"/>
        <end position="210"/>
    </location>
</feature>
<evidence type="ECO:0000256" key="5">
    <source>
        <dbReference type="ARBA" id="ARBA00023136"/>
    </source>
</evidence>
<keyword evidence="8" id="KW-1185">Reference proteome</keyword>
<evidence type="ECO:0000256" key="4">
    <source>
        <dbReference type="ARBA" id="ARBA00022989"/>
    </source>
</evidence>
<evidence type="ECO:0000256" key="3">
    <source>
        <dbReference type="ARBA" id="ARBA00022692"/>
    </source>
</evidence>
<dbReference type="RefSeq" id="WP_048172096.1">
    <property type="nucleotide sequence ID" value="NZ_CP009506.1"/>
</dbReference>
<dbReference type="PANTHER" id="PTHR42770:SF11">
    <property type="entry name" value="INNER MEMBRANE TRANSPORT PROTEIN YBAT"/>
    <property type="match status" value="1"/>
</dbReference>
<dbReference type="HOGENOM" id="CLU_007946_15_2_2"/>
<feature type="transmembrane region" description="Helical" evidence="6">
    <location>
        <begin position="321"/>
        <end position="337"/>
    </location>
</feature>
<dbReference type="AlphaFoldDB" id="A0A0E3P4X7"/>
<feature type="transmembrane region" description="Helical" evidence="6">
    <location>
        <begin position="273"/>
        <end position="300"/>
    </location>
</feature>
<dbReference type="Gene3D" id="1.20.1740.10">
    <property type="entry name" value="Amino acid/polyamine transporter I"/>
    <property type="match status" value="1"/>
</dbReference>
<feature type="transmembrane region" description="Helical" evidence="6">
    <location>
        <begin position="343"/>
        <end position="360"/>
    </location>
</feature>
<dbReference type="PATRIC" id="fig|1434120.4.peg.2424"/>
<evidence type="ECO:0000313" key="7">
    <source>
        <dbReference type="EMBL" id="AKB28605.1"/>
    </source>
</evidence>
<accession>A0A0E3P4X7</accession>
<feature type="transmembrane region" description="Helical" evidence="6">
    <location>
        <begin position="222"/>
        <end position="242"/>
    </location>
</feature>
<dbReference type="GO" id="GO:0005886">
    <property type="term" value="C:plasma membrane"/>
    <property type="evidence" value="ECO:0007669"/>
    <property type="project" value="UniProtKB-SubCell"/>
</dbReference>
<protein>
    <submittedName>
        <fullName evidence="7">Amino acid transporter</fullName>
    </submittedName>
</protein>
<keyword evidence="4 6" id="KW-1133">Transmembrane helix</keyword>
<evidence type="ECO:0000313" key="8">
    <source>
        <dbReference type="Proteomes" id="UP000033111"/>
    </source>
</evidence>
<feature type="transmembrane region" description="Helical" evidence="6">
    <location>
        <begin position="79"/>
        <end position="102"/>
    </location>
</feature>
<feature type="transmembrane region" description="Helical" evidence="6">
    <location>
        <begin position="372"/>
        <end position="393"/>
    </location>
</feature>
<feature type="transmembrane region" description="Helical" evidence="6">
    <location>
        <begin position="152"/>
        <end position="173"/>
    </location>
</feature>
<dbReference type="GO" id="GO:0022857">
    <property type="term" value="F:transmembrane transporter activity"/>
    <property type="evidence" value="ECO:0007669"/>
    <property type="project" value="InterPro"/>
</dbReference>
<dbReference type="EMBL" id="CP009506">
    <property type="protein sequence ID" value="AKB28605.1"/>
    <property type="molecule type" value="Genomic_DNA"/>
</dbReference>
<gene>
    <name evidence="7" type="ORF">MSSIT_1886</name>
</gene>
<dbReference type="Pfam" id="PF13520">
    <property type="entry name" value="AA_permease_2"/>
    <property type="match status" value="1"/>
</dbReference>
<sequence>MAETKAMGLWAAASIGVGAMVGAGIFSIFGTAVQISGNAVYVSFIIAGLIALLNTYSYAKMGVRYPSAGGPVEFMLKGFGDGILSGGLNILLWVGYVFGLALYAKGFSYYAVTFLPAGSASVWTSFFATAIILAFTAINFRGAKTVGRSELFIVSIKVGILLLFAAAGIFYITPGNLSTSAWPTPKNLFFGAGMVFLAYQGFGLITNAAEDMKNPEKNLPRALYLSVVLVIIIYVSVSLAVIGNLSIPEVQNAQDYALAAAAKPFLGDLGFKIMAFAALFSTSSAINASLYGGANVSYLLAKDGELPEIFERKVWHRSPEGLFITSGLVILCANFLQLEGIGMLASTSLLIVYVAVNVSHLRLLKETGAKSYIIWASLLSSLTFFGVLLYYEFMHSKTTLGLLGFTVFCCFAAEWTYRKYSGRPIKERTS</sequence>
<evidence type="ECO:0000256" key="6">
    <source>
        <dbReference type="SAM" id="Phobius"/>
    </source>
</evidence>